<dbReference type="PANTHER" id="PTHR30408:SF12">
    <property type="entry name" value="TYPE I RESTRICTION ENZYME MJAVIII SPECIFICITY SUBUNIT"/>
    <property type="match status" value="1"/>
</dbReference>
<evidence type="ECO:0000256" key="2">
    <source>
        <dbReference type="ARBA" id="ARBA00023125"/>
    </source>
</evidence>
<keyword evidence="2" id="KW-0238">DNA-binding</keyword>
<evidence type="ECO:0000313" key="4">
    <source>
        <dbReference type="Proteomes" id="UP000004478"/>
    </source>
</evidence>
<dbReference type="GO" id="GO:0003677">
    <property type="term" value="F:DNA binding"/>
    <property type="evidence" value="ECO:0007669"/>
    <property type="project" value="UniProtKB-KW"/>
</dbReference>
<proteinExistence type="predicted"/>
<dbReference type="InterPro" id="IPR052021">
    <property type="entry name" value="Type-I_RS_S_subunit"/>
</dbReference>
<dbReference type="InterPro" id="IPR044946">
    <property type="entry name" value="Restrct_endonuc_typeI_TRD_sf"/>
</dbReference>
<dbReference type="SUPFAM" id="SSF116734">
    <property type="entry name" value="DNA methylase specificity domain"/>
    <property type="match status" value="2"/>
</dbReference>
<evidence type="ECO:0000313" key="3">
    <source>
        <dbReference type="EMBL" id="EKB50099.1"/>
    </source>
</evidence>
<dbReference type="PANTHER" id="PTHR30408">
    <property type="entry name" value="TYPE-1 RESTRICTION ENZYME ECOKI SPECIFICITY PROTEIN"/>
    <property type="match status" value="1"/>
</dbReference>
<comment type="caution">
    <text evidence="3">The sequence shown here is derived from an EMBL/GenBank/DDBJ whole genome shotgun (WGS) entry which is preliminary data.</text>
</comment>
<evidence type="ECO:0000256" key="1">
    <source>
        <dbReference type="ARBA" id="ARBA00022747"/>
    </source>
</evidence>
<dbReference type="PATRIC" id="fig|1225176.3.peg.1325"/>
<dbReference type="EMBL" id="AMGM01000013">
    <property type="protein sequence ID" value="EKB50099.1"/>
    <property type="molecule type" value="Genomic_DNA"/>
</dbReference>
<dbReference type="GO" id="GO:0009307">
    <property type="term" value="P:DNA restriction-modification system"/>
    <property type="evidence" value="ECO:0007669"/>
    <property type="project" value="UniProtKB-KW"/>
</dbReference>
<dbReference type="RefSeq" id="WP_009184283.1">
    <property type="nucleotide sequence ID" value="NZ_AMGM01000013.1"/>
</dbReference>
<sequence length="380" mass="43918">MKSNYKRLGDFITPVKVRNSELKATELLGININKYFMPSVANIVGTDLSKYKVVQQNQFACNRMHVGRDYRIPVALSQSAEPFMVSPAYDVFEIENPTQLIPEYLMMWFSRAEFDRNAWFYTDADVRGGLAWQAFEDMQLPIPHIDKQREIVKEYNTIQNRIALNQQLIQKLEETAQAIYREWFVEGIDNNSEKIKLNELVQTQYGYTETASAEIIGPKFLRITDIAQNQINWSNVPYCKISDSDFEKYRLRSGDIVVARTGATAGYGKRLHKNFPDCVFASFLVRLIPKEIKWNLYLGLTVDTQIYRDFILSNAEGSAQPQANATLLTSFEIDKPDESKILEFNRIVEPIFDLIENYQLENQKLTELKELLLSKLATVE</sequence>
<dbReference type="CDD" id="cd17521">
    <property type="entry name" value="RMtype1_S_Sau13435ORF2165P_TRD2-CR2_like"/>
    <property type="match status" value="1"/>
</dbReference>
<dbReference type="REBASE" id="56368">
    <property type="entry name" value="S.CloLW9ORF1242P"/>
</dbReference>
<dbReference type="Gene3D" id="3.90.220.20">
    <property type="entry name" value="DNA methylase specificity domains"/>
    <property type="match status" value="2"/>
</dbReference>
<name>K1M192_CECL9</name>
<keyword evidence="4" id="KW-1185">Reference proteome</keyword>
<reference evidence="3 4" key="1">
    <citation type="journal article" date="2012" name="J. Bacteriol.">
        <title>Draft Genome Sequence of Cecembia lonarensis Strain LW9T, Isolated from Lonar Lake, a Haloalkaline Lake in India.</title>
        <authorList>
            <person name="Shivaji S."/>
            <person name="Ara S."/>
            <person name="Singh A."/>
            <person name="Pinnaka A.K."/>
        </authorList>
    </citation>
    <scope>NUCLEOTIDE SEQUENCE [LARGE SCALE GENOMIC DNA]</scope>
    <source>
        <strain evidence="3 4">LW9</strain>
    </source>
</reference>
<accession>K1M192</accession>
<organism evidence="3 4">
    <name type="scientific">Cecembia lonarensis (strain CCUG 58316 / KCTC 22772 / LW9)</name>
    <dbReference type="NCBI Taxonomy" id="1225176"/>
    <lineage>
        <taxon>Bacteria</taxon>
        <taxon>Pseudomonadati</taxon>
        <taxon>Bacteroidota</taxon>
        <taxon>Cytophagia</taxon>
        <taxon>Cytophagales</taxon>
        <taxon>Cyclobacteriaceae</taxon>
        <taxon>Cecembia</taxon>
    </lineage>
</organism>
<dbReference type="AlphaFoldDB" id="K1M192"/>
<dbReference type="OrthoDB" id="825893at2"/>
<protein>
    <submittedName>
        <fullName evidence="3">EcoKI restriction-modification system protein HsdS</fullName>
    </submittedName>
</protein>
<keyword evidence="1" id="KW-0680">Restriction system</keyword>
<gene>
    <name evidence="3" type="ORF">B879_01243</name>
</gene>
<dbReference type="Proteomes" id="UP000004478">
    <property type="component" value="Unassembled WGS sequence"/>
</dbReference>